<feature type="binding site" evidence="7">
    <location>
        <position position="150"/>
    </location>
    <ligand>
        <name>Zn(2+)</name>
        <dbReference type="ChEBI" id="CHEBI:29105"/>
    </ligand>
</feature>
<dbReference type="PANTHER" id="PTHR33202">
    <property type="entry name" value="ZINC UPTAKE REGULATION PROTEIN"/>
    <property type="match status" value="1"/>
</dbReference>
<sequence>MTSKNVHDHDQNFSVDEVIDLADKHCEDNGLKLTPARRKVMEILLSEDRAMGAYEILPLLEKAGLGGQPPVVYRALEFLQKHGFVHKIERLNAFVACTHPGSDHSPAFMICRDCSLVVETESHPVDGMKSQAADNGFAIDHTVIELEGVCADCQPEK</sequence>
<gene>
    <name evidence="8" type="primary">zur</name>
    <name evidence="8" type="ORF">TA5114_00235</name>
</gene>
<dbReference type="GO" id="GO:0000976">
    <property type="term" value="F:transcription cis-regulatory region binding"/>
    <property type="evidence" value="ECO:0007669"/>
    <property type="project" value="TreeGrafter"/>
</dbReference>
<dbReference type="GO" id="GO:0003700">
    <property type="term" value="F:DNA-binding transcription factor activity"/>
    <property type="evidence" value="ECO:0007669"/>
    <property type="project" value="InterPro"/>
</dbReference>
<dbReference type="Gene3D" id="3.30.1490.190">
    <property type="match status" value="1"/>
</dbReference>
<dbReference type="InterPro" id="IPR036390">
    <property type="entry name" value="WH_DNA-bd_sf"/>
</dbReference>
<dbReference type="STRING" id="1715691.TA5113_00860"/>
<feature type="binding site" evidence="7">
    <location>
        <position position="153"/>
    </location>
    <ligand>
        <name>Zn(2+)</name>
        <dbReference type="ChEBI" id="CHEBI:29105"/>
    </ligand>
</feature>
<dbReference type="GO" id="GO:0008270">
    <property type="term" value="F:zinc ion binding"/>
    <property type="evidence" value="ECO:0007669"/>
    <property type="project" value="TreeGrafter"/>
</dbReference>
<keyword evidence="6" id="KW-0804">Transcription</keyword>
<keyword evidence="5" id="KW-0238">DNA-binding</keyword>
<keyword evidence="9" id="KW-1185">Reference proteome</keyword>
<organism evidence="8 9">
    <name type="scientific">Cognatishimia activa</name>
    <dbReference type="NCBI Taxonomy" id="1715691"/>
    <lineage>
        <taxon>Bacteria</taxon>
        <taxon>Pseudomonadati</taxon>
        <taxon>Pseudomonadota</taxon>
        <taxon>Alphaproteobacteria</taxon>
        <taxon>Rhodobacterales</taxon>
        <taxon>Paracoccaceae</taxon>
        <taxon>Cognatishimia</taxon>
    </lineage>
</organism>
<evidence type="ECO:0000256" key="3">
    <source>
        <dbReference type="ARBA" id="ARBA00022833"/>
    </source>
</evidence>
<dbReference type="Proteomes" id="UP000051184">
    <property type="component" value="Unassembled WGS sequence"/>
</dbReference>
<name>A0A0P1ILM9_9RHOB</name>
<dbReference type="PANTHER" id="PTHR33202:SF6">
    <property type="entry name" value="ZINC UPTAKE REGULATION PROTEIN"/>
    <property type="match status" value="1"/>
</dbReference>
<keyword evidence="3 7" id="KW-0862">Zinc</keyword>
<dbReference type="RefSeq" id="WP_058313772.1">
    <property type="nucleotide sequence ID" value="NZ_CYTO01000008.1"/>
</dbReference>
<keyword evidence="2" id="KW-0678">Repressor</keyword>
<feature type="binding site" evidence="7">
    <location>
        <position position="111"/>
    </location>
    <ligand>
        <name>Zn(2+)</name>
        <dbReference type="ChEBI" id="CHEBI:29105"/>
    </ligand>
</feature>
<dbReference type="InterPro" id="IPR002481">
    <property type="entry name" value="FUR"/>
</dbReference>
<evidence type="ECO:0000313" key="9">
    <source>
        <dbReference type="Proteomes" id="UP000051184"/>
    </source>
</evidence>
<evidence type="ECO:0000256" key="1">
    <source>
        <dbReference type="ARBA" id="ARBA00007957"/>
    </source>
</evidence>
<keyword evidence="4" id="KW-0805">Transcription regulation</keyword>
<evidence type="ECO:0000256" key="5">
    <source>
        <dbReference type="ARBA" id="ARBA00023125"/>
    </source>
</evidence>
<dbReference type="InterPro" id="IPR043135">
    <property type="entry name" value="Fur_C"/>
</dbReference>
<evidence type="ECO:0000256" key="7">
    <source>
        <dbReference type="PIRSR" id="PIRSR602481-1"/>
    </source>
</evidence>
<comment type="cofactor">
    <cofactor evidence="7">
        <name>Zn(2+)</name>
        <dbReference type="ChEBI" id="CHEBI:29105"/>
    </cofactor>
    <text evidence="7">Binds 1 zinc ion per subunit.</text>
</comment>
<dbReference type="OrthoDB" id="9801127at2"/>
<dbReference type="Gene3D" id="1.10.10.10">
    <property type="entry name" value="Winged helix-like DNA-binding domain superfamily/Winged helix DNA-binding domain"/>
    <property type="match status" value="1"/>
</dbReference>
<dbReference type="GO" id="GO:0045892">
    <property type="term" value="P:negative regulation of DNA-templated transcription"/>
    <property type="evidence" value="ECO:0007669"/>
    <property type="project" value="TreeGrafter"/>
</dbReference>
<dbReference type="EMBL" id="CYUE01000002">
    <property type="protein sequence ID" value="CUK24452.1"/>
    <property type="molecule type" value="Genomic_DNA"/>
</dbReference>
<comment type="similarity">
    <text evidence="1">Belongs to the Fur family.</text>
</comment>
<feature type="binding site" evidence="7">
    <location>
        <position position="114"/>
    </location>
    <ligand>
        <name>Zn(2+)</name>
        <dbReference type="ChEBI" id="CHEBI:29105"/>
    </ligand>
</feature>
<proteinExistence type="inferred from homology"/>
<dbReference type="Pfam" id="PF01475">
    <property type="entry name" value="FUR"/>
    <property type="match status" value="1"/>
</dbReference>
<evidence type="ECO:0000256" key="4">
    <source>
        <dbReference type="ARBA" id="ARBA00023015"/>
    </source>
</evidence>
<evidence type="ECO:0000313" key="8">
    <source>
        <dbReference type="EMBL" id="CUK24452.1"/>
    </source>
</evidence>
<dbReference type="InterPro" id="IPR036388">
    <property type="entry name" value="WH-like_DNA-bd_sf"/>
</dbReference>
<keyword evidence="7" id="KW-0479">Metal-binding</keyword>
<evidence type="ECO:0000256" key="2">
    <source>
        <dbReference type="ARBA" id="ARBA00022491"/>
    </source>
</evidence>
<dbReference type="GO" id="GO:1900376">
    <property type="term" value="P:regulation of secondary metabolite biosynthetic process"/>
    <property type="evidence" value="ECO:0007669"/>
    <property type="project" value="TreeGrafter"/>
</dbReference>
<reference evidence="9" key="1">
    <citation type="submission" date="2015-09" db="EMBL/GenBank/DDBJ databases">
        <authorList>
            <person name="Rodrigo-Torres Lidia"/>
            <person name="Arahal R.David."/>
        </authorList>
    </citation>
    <scope>NUCLEOTIDE SEQUENCE [LARGE SCALE GENOMIC DNA]</scope>
    <source>
        <strain evidence="9">CECT 5114</strain>
    </source>
</reference>
<evidence type="ECO:0000256" key="6">
    <source>
        <dbReference type="ARBA" id="ARBA00023163"/>
    </source>
</evidence>
<dbReference type="SUPFAM" id="SSF46785">
    <property type="entry name" value="Winged helix' DNA-binding domain"/>
    <property type="match status" value="1"/>
</dbReference>
<dbReference type="AlphaFoldDB" id="A0A0P1ILM9"/>
<accession>A0A0P1ILM9</accession>
<dbReference type="GO" id="GO:0005829">
    <property type="term" value="C:cytosol"/>
    <property type="evidence" value="ECO:0007669"/>
    <property type="project" value="TreeGrafter"/>
</dbReference>
<protein>
    <submittedName>
        <fullName evidence="8">Zinc uptake regulation protein</fullName>
    </submittedName>
</protein>